<evidence type="ECO:0000313" key="1">
    <source>
        <dbReference type="EMBL" id="DAE06027.1"/>
    </source>
</evidence>
<organism evidence="1">
    <name type="scientific">Siphoviridae sp. ctEgn5</name>
    <dbReference type="NCBI Taxonomy" id="2825398"/>
    <lineage>
        <taxon>Viruses</taxon>
        <taxon>Duplodnaviria</taxon>
        <taxon>Heunggongvirae</taxon>
        <taxon>Uroviricota</taxon>
        <taxon>Caudoviricetes</taxon>
    </lineage>
</organism>
<proteinExistence type="predicted"/>
<accession>A0A8S5PHS7</accession>
<protein>
    <submittedName>
        <fullName evidence="1">Uncharacterized protein</fullName>
    </submittedName>
</protein>
<reference evidence="1" key="1">
    <citation type="journal article" date="2021" name="Proc. Natl. Acad. Sci. U.S.A.">
        <title>A Catalog of Tens of Thousands of Viruses from Human Metagenomes Reveals Hidden Associations with Chronic Diseases.</title>
        <authorList>
            <person name="Tisza M.J."/>
            <person name="Buck C.B."/>
        </authorList>
    </citation>
    <scope>NUCLEOTIDE SEQUENCE</scope>
    <source>
        <strain evidence="1">CtEgn5</strain>
    </source>
</reference>
<sequence>MGYKLAASTLITIINHSFRKLLKKHLKILTVYINIRQTTCRISFFY</sequence>
<name>A0A8S5PHS7_9CAUD</name>
<dbReference type="EMBL" id="BK015424">
    <property type="protein sequence ID" value="DAE06027.1"/>
    <property type="molecule type" value="Genomic_DNA"/>
</dbReference>